<keyword evidence="3" id="KW-1185">Reference proteome</keyword>
<reference evidence="2 3" key="1">
    <citation type="submission" date="2020-03" db="EMBL/GenBank/DDBJ databases">
        <title>Dissostichus mawsoni Genome sequencing and assembly.</title>
        <authorList>
            <person name="Park H."/>
        </authorList>
    </citation>
    <scope>NUCLEOTIDE SEQUENCE [LARGE SCALE GENOMIC DNA]</scope>
    <source>
        <strain evidence="2">DM0001</strain>
        <tissue evidence="2">Muscle</tissue>
    </source>
</reference>
<feature type="compositionally biased region" description="Polar residues" evidence="1">
    <location>
        <begin position="11"/>
        <end position="20"/>
    </location>
</feature>
<dbReference type="OrthoDB" id="7788762at2759"/>
<sequence length="112" mass="12442">MHCLELLSVVKKQSSTNEKTNPSKRHRDRLNAELDRLASLLPFPRMSSPSWTSCPCCASQCPTSASRVSSKYALKSKGGGDCRAEAKTNQQAAWTINEGKRFSIRKLGEQEK</sequence>
<evidence type="ECO:0000313" key="3">
    <source>
        <dbReference type="Proteomes" id="UP000518266"/>
    </source>
</evidence>
<organism evidence="2 3">
    <name type="scientific">Dissostichus mawsoni</name>
    <name type="common">Antarctic cod</name>
    <dbReference type="NCBI Taxonomy" id="36200"/>
    <lineage>
        <taxon>Eukaryota</taxon>
        <taxon>Metazoa</taxon>
        <taxon>Chordata</taxon>
        <taxon>Craniata</taxon>
        <taxon>Vertebrata</taxon>
        <taxon>Euteleostomi</taxon>
        <taxon>Actinopterygii</taxon>
        <taxon>Neopterygii</taxon>
        <taxon>Teleostei</taxon>
        <taxon>Neoteleostei</taxon>
        <taxon>Acanthomorphata</taxon>
        <taxon>Eupercaria</taxon>
        <taxon>Perciformes</taxon>
        <taxon>Notothenioidei</taxon>
        <taxon>Nototheniidae</taxon>
        <taxon>Dissostichus</taxon>
    </lineage>
</organism>
<evidence type="ECO:0000256" key="1">
    <source>
        <dbReference type="SAM" id="MobiDB-lite"/>
    </source>
</evidence>
<name>A0A7J5XH03_DISMA</name>
<dbReference type="Proteomes" id="UP000518266">
    <property type="component" value="Unassembled WGS sequence"/>
</dbReference>
<dbReference type="EMBL" id="JAAKFY010000024">
    <property type="protein sequence ID" value="KAF3836123.1"/>
    <property type="molecule type" value="Genomic_DNA"/>
</dbReference>
<protein>
    <recommendedName>
        <fullName evidence="4">BHLH domain-containing protein</fullName>
    </recommendedName>
</protein>
<accession>A0A7J5XH03</accession>
<comment type="caution">
    <text evidence="2">The sequence shown here is derived from an EMBL/GenBank/DDBJ whole genome shotgun (WGS) entry which is preliminary data.</text>
</comment>
<proteinExistence type="predicted"/>
<evidence type="ECO:0008006" key="4">
    <source>
        <dbReference type="Google" id="ProtNLM"/>
    </source>
</evidence>
<gene>
    <name evidence="2" type="ORF">F7725_028681</name>
</gene>
<dbReference type="AlphaFoldDB" id="A0A7J5XH03"/>
<feature type="region of interest" description="Disordered" evidence="1">
    <location>
        <begin position="10"/>
        <end position="29"/>
    </location>
</feature>
<evidence type="ECO:0000313" key="2">
    <source>
        <dbReference type="EMBL" id="KAF3836123.1"/>
    </source>
</evidence>